<proteinExistence type="predicted"/>
<dbReference type="EMBL" id="JAHWDF010000004">
    <property type="protein sequence ID" value="MBW2961287.1"/>
    <property type="molecule type" value="Genomic_DNA"/>
</dbReference>
<reference evidence="1 2" key="1">
    <citation type="submission" date="2021-07" db="EMBL/GenBank/DDBJ databases">
        <title>Mesonia aestuariivivens sp. nov., isolated from a tidal flat.</title>
        <authorList>
            <person name="Kim Y.-O."/>
            <person name="Yoon J.-H."/>
        </authorList>
    </citation>
    <scope>NUCLEOTIDE SEQUENCE [LARGE SCALE GENOMIC DNA]</scope>
    <source>
        <strain evidence="1 2">JHPTF-M18</strain>
    </source>
</reference>
<keyword evidence="2" id="KW-1185">Reference proteome</keyword>
<dbReference type="Proteomes" id="UP000719267">
    <property type="component" value="Unassembled WGS sequence"/>
</dbReference>
<protein>
    <recommendedName>
        <fullName evidence="3">DUF559 domain-containing protein</fullName>
    </recommendedName>
</protein>
<evidence type="ECO:0000313" key="2">
    <source>
        <dbReference type="Proteomes" id="UP000719267"/>
    </source>
</evidence>
<name>A0ABS6W0C0_9FLAO</name>
<evidence type="ECO:0008006" key="3">
    <source>
        <dbReference type="Google" id="ProtNLM"/>
    </source>
</evidence>
<comment type="caution">
    <text evidence="1">The sequence shown here is derived from an EMBL/GenBank/DDBJ whole genome shotgun (WGS) entry which is preliminary data.</text>
</comment>
<sequence>MSWTISDLKKKNLNHNYKPESKPKVKLPKIEKISVEKETIKKILWLFHREGIIPDYVEELQFDDVRQFRFDWAIPQWKLAIEYEGIFSNKSGHTTIGGYTKDCVKYNLAQLKGWKVLRYTAKNYQQLSNDLKYFKEKVI</sequence>
<accession>A0ABS6W0C0</accession>
<organism evidence="1 2">
    <name type="scientific">Mesonia aestuariivivens</name>
    <dbReference type="NCBI Taxonomy" id="2796128"/>
    <lineage>
        <taxon>Bacteria</taxon>
        <taxon>Pseudomonadati</taxon>
        <taxon>Bacteroidota</taxon>
        <taxon>Flavobacteriia</taxon>
        <taxon>Flavobacteriales</taxon>
        <taxon>Flavobacteriaceae</taxon>
        <taxon>Mesonia</taxon>
    </lineage>
</organism>
<evidence type="ECO:0000313" key="1">
    <source>
        <dbReference type="EMBL" id="MBW2961287.1"/>
    </source>
</evidence>
<dbReference type="RefSeq" id="WP_219039567.1">
    <property type="nucleotide sequence ID" value="NZ_JAHWDF010000004.1"/>
</dbReference>
<gene>
    <name evidence="1" type="ORF">KW502_05695</name>
</gene>